<sequence>MSTAAIPASASATPPVALPGAPNAAGPQAHGDARAGAPGDRAADGRTSSTSASTTTSSSTTLTPQALALIDRLKTRDTEVRQHEQAHLAAAGGLAVSGAAYTYQRGPNGVDYAIGGEVHIDTSPGRTPGETITRARTIEAAALAPADPSGPDRAVAAQAQQMEQQARAELAVEAAQQARAAREPEASPRLTRGAGQDNGATPAPAPTAQAPAAQVQGAAPAVSAPATGRPLVPGIADGAQVAPLQQPPSAASLRRAYDIAPQALPRLDIVA</sequence>
<feature type="compositionally biased region" description="Low complexity" evidence="1">
    <location>
        <begin position="153"/>
        <end position="179"/>
    </location>
</feature>
<feature type="compositionally biased region" description="Low complexity" evidence="1">
    <location>
        <begin position="1"/>
        <end position="15"/>
    </location>
</feature>
<reference evidence="2 3" key="1">
    <citation type="submission" date="2020-07" db="EMBL/GenBank/DDBJ databases">
        <title>Novel species isolated from subtropical streams in China.</title>
        <authorList>
            <person name="Lu H."/>
        </authorList>
    </citation>
    <scope>NUCLEOTIDE SEQUENCE [LARGE SCALE GENOMIC DNA]</scope>
    <source>
        <strain evidence="2 3">FT3S</strain>
    </source>
</reference>
<comment type="caution">
    <text evidence="2">The sequence shown here is derived from an EMBL/GenBank/DDBJ whole genome shotgun (WGS) entry which is preliminary data.</text>
</comment>
<evidence type="ECO:0000256" key="1">
    <source>
        <dbReference type="SAM" id="MobiDB-lite"/>
    </source>
</evidence>
<accession>A0A7W2EM27</accession>
<feature type="region of interest" description="Disordered" evidence="1">
    <location>
        <begin position="1"/>
        <end position="63"/>
    </location>
</feature>
<name>A0A7W2EM27_9BURK</name>
<dbReference type="Pfam" id="PF12118">
    <property type="entry name" value="SprA-related"/>
    <property type="match status" value="1"/>
</dbReference>
<evidence type="ECO:0000313" key="3">
    <source>
        <dbReference type="Proteomes" id="UP000566711"/>
    </source>
</evidence>
<dbReference type="EMBL" id="JACEZS010000030">
    <property type="protein sequence ID" value="MBA5608386.1"/>
    <property type="molecule type" value="Genomic_DNA"/>
</dbReference>
<evidence type="ECO:0000313" key="2">
    <source>
        <dbReference type="EMBL" id="MBA5608386.1"/>
    </source>
</evidence>
<dbReference type="RefSeq" id="WP_182220550.1">
    <property type="nucleotide sequence ID" value="NZ_JACEZS010000030.1"/>
</dbReference>
<feature type="compositionally biased region" description="Low complexity" evidence="1">
    <location>
        <begin position="34"/>
        <end position="61"/>
    </location>
</feature>
<feature type="region of interest" description="Disordered" evidence="1">
    <location>
        <begin position="144"/>
        <end position="225"/>
    </location>
</feature>
<proteinExistence type="predicted"/>
<dbReference type="InterPro" id="IPR021973">
    <property type="entry name" value="SprA-related"/>
</dbReference>
<feature type="compositionally biased region" description="Low complexity" evidence="1">
    <location>
        <begin position="199"/>
        <end position="225"/>
    </location>
</feature>
<organism evidence="2 3">
    <name type="scientific">Rugamonas fusca</name>
    <dbReference type="NCBI Taxonomy" id="2758568"/>
    <lineage>
        <taxon>Bacteria</taxon>
        <taxon>Pseudomonadati</taxon>
        <taxon>Pseudomonadota</taxon>
        <taxon>Betaproteobacteria</taxon>
        <taxon>Burkholderiales</taxon>
        <taxon>Oxalobacteraceae</taxon>
        <taxon>Telluria group</taxon>
        <taxon>Rugamonas</taxon>
    </lineage>
</organism>
<dbReference type="Proteomes" id="UP000566711">
    <property type="component" value="Unassembled WGS sequence"/>
</dbReference>
<keyword evidence="3" id="KW-1185">Reference proteome</keyword>
<protein>
    <submittedName>
        <fullName evidence="2">Catalase</fullName>
    </submittedName>
</protein>
<gene>
    <name evidence="2" type="ORF">H3H36_23840</name>
</gene>
<dbReference type="AlphaFoldDB" id="A0A7W2EM27"/>